<organism evidence="2 3">
    <name type="scientific">Lasius platythorax</name>
    <dbReference type="NCBI Taxonomy" id="488582"/>
    <lineage>
        <taxon>Eukaryota</taxon>
        <taxon>Metazoa</taxon>
        <taxon>Ecdysozoa</taxon>
        <taxon>Arthropoda</taxon>
        <taxon>Hexapoda</taxon>
        <taxon>Insecta</taxon>
        <taxon>Pterygota</taxon>
        <taxon>Neoptera</taxon>
        <taxon>Endopterygota</taxon>
        <taxon>Hymenoptera</taxon>
        <taxon>Apocrita</taxon>
        <taxon>Aculeata</taxon>
        <taxon>Formicoidea</taxon>
        <taxon>Formicidae</taxon>
        <taxon>Formicinae</taxon>
        <taxon>Lasius</taxon>
        <taxon>Lasius</taxon>
    </lineage>
</organism>
<proteinExistence type="predicted"/>
<accession>A0AAV2P224</accession>
<evidence type="ECO:0000313" key="3">
    <source>
        <dbReference type="Proteomes" id="UP001497644"/>
    </source>
</evidence>
<evidence type="ECO:0000313" key="2">
    <source>
        <dbReference type="EMBL" id="CAL1686964.1"/>
    </source>
</evidence>
<dbReference type="EMBL" id="OZ034830">
    <property type="protein sequence ID" value="CAL1686964.1"/>
    <property type="molecule type" value="Genomic_DNA"/>
</dbReference>
<sequence>MDDTPHGSILGQLFDCVHSAIKQGTEKLKSACPSKKEKSRKKCTKSKLEKDEETDIGPPCTERRPYMLPSQICPKTISCCYIKMQDPYAPCCCETKPQPPPCPPKYCRQPRKPTCGCDLCKKNVDGKCCSSTVTSHA</sequence>
<keyword evidence="3" id="KW-1185">Reference proteome</keyword>
<protein>
    <submittedName>
        <fullName evidence="2">Uncharacterized protein</fullName>
    </submittedName>
</protein>
<dbReference type="Proteomes" id="UP001497644">
    <property type="component" value="Chromosome 7"/>
</dbReference>
<gene>
    <name evidence="2" type="ORF">LPLAT_LOCUS12253</name>
</gene>
<name>A0AAV2P224_9HYME</name>
<dbReference type="AlphaFoldDB" id="A0AAV2P224"/>
<reference evidence="2" key="1">
    <citation type="submission" date="2024-04" db="EMBL/GenBank/DDBJ databases">
        <authorList>
            <consortium name="Molecular Ecology Group"/>
        </authorList>
    </citation>
    <scope>NUCLEOTIDE SEQUENCE</scope>
</reference>
<feature type="region of interest" description="Disordered" evidence="1">
    <location>
        <begin position="31"/>
        <end position="62"/>
    </location>
</feature>
<evidence type="ECO:0000256" key="1">
    <source>
        <dbReference type="SAM" id="MobiDB-lite"/>
    </source>
</evidence>